<organism evidence="12 13">
    <name type="scientific">Candidatus Ordinivivax streblomastigis</name>
    <dbReference type="NCBI Taxonomy" id="2540710"/>
    <lineage>
        <taxon>Bacteria</taxon>
        <taxon>Pseudomonadati</taxon>
        <taxon>Bacteroidota</taxon>
        <taxon>Bacteroidia</taxon>
        <taxon>Bacteroidales</taxon>
        <taxon>Candidatus Ordinivivax</taxon>
    </lineage>
</organism>
<evidence type="ECO:0000256" key="6">
    <source>
        <dbReference type="ARBA" id="ARBA00022777"/>
    </source>
</evidence>
<dbReference type="PANTHER" id="PTHR43650">
    <property type="entry name" value="PYROPHOSPHATE--FRUCTOSE 6-PHOSPHATE 1-PHOSPHOTRANSFERASE"/>
    <property type="match status" value="1"/>
</dbReference>
<comment type="catalytic activity">
    <reaction evidence="10">
        <text>beta-D-fructose 6-phosphate + diphosphate = beta-D-fructose 1,6-bisphosphate + phosphate + H(+)</text>
        <dbReference type="Rhea" id="RHEA:13613"/>
        <dbReference type="ChEBI" id="CHEBI:15378"/>
        <dbReference type="ChEBI" id="CHEBI:32966"/>
        <dbReference type="ChEBI" id="CHEBI:33019"/>
        <dbReference type="ChEBI" id="CHEBI:43474"/>
        <dbReference type="ChEBI" id="CHEBI:57634"/>
        <dbReference type="EC" id="2.7.1.90"/>
    </reaction>
</comment>
<dbReference type="Gene3D" id="3.40.50.450">
    <property type="match status" value="1"/>
</dbReference>
<name>A0A5M8NU66_9BACT</name>
<accession>A0A5M8NU66</accession>
<sequence>MTKSALQIARVTYQPKLPKALKGSVKICEGPTTQSVADQEAIKGLFPNTYGMPTVQFVESNKATNFPVANVGVILSGGQAPGGHNVISGLFDGIKILNKGSKLYGFILGPGGLIDHNYMELTADIIDEYRNTGGFDIIGSGRTKLETAEQFEKGYEILKKLNIKALVVIGGDDSNTNACVLAEYYAAKRYGIQVIGCPKTIDGDLKNEMIETSFGFDTACKVYSEVIGNIQRDCNSARKYWHFIKLMGRSASHIALECALQTQPNICIISEEVEAKDMSLDDIVTYIAKVVADRAAKGNNFGTVLIPEGLIEFIPAMKRLIAELNDFLAVNANEFS</sequence>
<gene>
    <name evidence="12" type="ORF">EZS26_003412</name>
</gene>
<keyword evidence="5" id="KW-0479">Metal-binding</keyword>
<comment type="function">
    <text evidence="2">Catalyzes the phosphorylation of D-fructose 6-phosphate, the first committing step of glycolysis. Uses inorganic phosphate (PPi) as phosphoryl donor instead of ATP like common ATP-dependent phosphofructokinases (ATP-PFKs), which renders the reaction reversible, and can thus function both in glycolysis and gluconeogenesis. Consistently, PPi-PFK can replace the enzymes of both the forward (ATP-PFK) and reverse (fructose-bisphosphatase (FBPase)) reactions.</text>
</comment>
<dbReference type="GO" id="GO:0009749">
    <property type="term" value="P:response to glucose"/>
    <property type="evidence" value="ECO:0007669"/>
    <property type="project" value="TreeGrafter"/>
</dbReference>
<evidence type="ECO:0000313" key="13">
    <source>
        <dbReference type="Proteomes" id="UP000324575"/>
    </source>
</evidence>
<dbReference type="InterPro" id="IPR035966">
    <property type="entry name" value="PKF_sf"/>
</dbReference>
<evidence type="ECO:0000256" key="3">
    <source>
        <dbReference type="ARBA" id="ARBA00022490"/>
    </source>
</evidence>
<feature type="domain" description="Phosphofructokinase" evidence="11">
    <location>
        <begin position="70"/>
        <end position="312"/>
    </location>
</feature>
<dbReference type="AlphaFoldDB" id="A0A5M8NU66"/>
<dbReference type="SUPFAM" id="SSF53784">
    <property type="entry name" value="Phosphofructokinase"/>
    <property type="match status" value="1"/>
</dbReference>
<evidence type="ECO:0000256" key="8">
    <source>
        <dbReference type="ARBA" id="ARBA00023152"/>
    </source>
</evidence>
<dbReference type="InterPro" id="IPR000023">
    <property type="entry name" value="Phosphofructokinase_dom"/>
</dbReference>
<keyword evidence="7" id="KW-0460">Magnesium</keyword>
<dbReference type="GO" id="GO:0005829">
    <property type="term" value="C:cytosol"/>
    <property type="evidence" value="ECO:0007669"/>
    <property type="project" value="TreeGrafter"/>
</dbReference>
<evidence type="ECO:0000256" key="5">
    <source>
        <dbReference type="ARBA" id="ARBA00022723"/>
    </source>
</evidence>
<evidence type="ECO:0000313" key="12">
    <source>
        <dbReference type="EMBL" id="KAA6300446.1"/>
    </source>
</evidence>
<keyword evidence="8" id="KW-0324">Glycolysis</keyword>
<dbReference type="InterPro" id="IPR022953">
    <property type="entry name" value="ATP_PFK"/>
</dbReference>
<dbReference type="PANTHER" id="PTHR43650:SF1">
    <property type="entry name" value="PYROPHOSPHATE--FRUCTOSE 6-PHOSPHATE 1-PHOSPHOTRANSFERASE SUBUNIT BETA 2"/>
    <property type="match status" value="1"/>
</dbReference>
<evidence type="ECO:0000256" key="4">
    <source>
        <dbReference type="ARBA" id="ARBA00022679"/>
    </source>
</evidence>
<dbReference type="NCBIfam" id="NF005482">
    <property type="entry name" value="PRK07085.1"/>
    <property type="match status" value="1"/>
</dbReference>
<feature type="non-terminal residue" evidence="12">
    <location>
        <position position="336"/>
    </location>
</feature>
<protein>
    <submittedName>
        <fullName evidence="12">Pyrophosphate--fructose 6-phosphate 1-phosphotransferase</fullName>
        <ecNumber evidence="12">2.7.1.90</ecNumber>
    </submittedName>
</protein>
<evidence type="ECO:0000259" key="11">
    <source>
        <dbReference type="Pfam" id="PF00365"/>
    </source>
</evidence>
<keyword evidence="6" id="KW-0418">Kinase</keyword>
<dbReference type="GO" id="GO:0046872">
    <property type="term" value="F:metal ion binding"/>
    <property type="evidence" value="ECO:0007669"/>
    <property type="project" value="UniProtKB-KW"/>
</dbReference>
<evidence type="ECO:0000256" key="1">
    <source>
        <dbReference type="ARBA" id="ARBA00001946"/>
    </source>
</evidence>
<evidence type="ECO:0000256" key="2">
    <source>
        <dbReference type="ARBA" id="ARBA00003138"/>
    </source>
</evidence>
<dbReference type="EMBL" id="SNRX01000081">
    <property type="protein sequence ID" value="KAA6300446.1"/>
    <property type="molecule type" value="Genomic_DNA"/>
</dbReference>
<dbReference type="Proteomes" id="UP000324575">
    <property type="component" value="Unassembled WGS sequence"/>
</dbReference>
<evidence type="ECO:0000256" key="9">
    <source>
        <dbReference type="ARBA" id="ARBA00038478"/>
    </source>
</evidence>
<comment type="cofactor">
    <cofactor evidence="1">
        <name>Mg(2+)</name>
        <dbReference type="ChEBI" id="CHEBI:18420"/>
    </cofactor>
</comment>
<dbReference type="EC" id="2.7.1.90" evidence="12"/>
<dbReference type="Pfam" id="PF00365">
    <property type="entry name" value="PFK"/>
    <property type="match status" value="1"/>
</dbReference>
<dbReference type="PRINTS" id="PR00476">
    <property type="entry name" value="PHFRCTKINASE"/>
</dbReference>
<evidence type="ECO:0000256" key="10">
    <source>
        <dbReference type="ARBA" id="ARBA00048072"/>
    </source>
</evidence>
<dbReference type="UniPathway" id="UPA00109">
    <property type="reaction ID" value="UER00182"/>
</dbReference>
<comment type="similarity">
    <text evidence="9">Belongs to the phosphofructokinase type A (PFKA) family.</text>
</comment>
<keyword evidence="4 12" id="KW-0808">Transferase</keyword>
<comment type="caution">
    <text evidence="12">The sequence shown here is derived from an EMBL/GenBank/DDBJ whole genome shotgun (WGS) entry which is preliminary data.</text>
</comment>
<reference evidence="12 13" key="1">
    <citation type="submission" date="2019-03" db="EMBL/GenBank/DDBJ databases">
        <title>Single cell metagenomics reveals metabolic interactions within the superorganism composed of flagellate Streblomastix strix and complex community of Bacteroidetes bacteria on its surface.</title>
        <authorList>
            <person name="Treitli S.C."/>
            <person name="Kolisko M."/>
            <person name="Husnik F."/>
            <person name="Keeling P."/>
            <person name="Hampl V."/>
        </authorList>
    </citation>
    <scope>NUCLEOTIDE SEQUENCE [LARGE SCALE GENOMIC DNA]</scope>
    <source>
        <strain evidence="12">St1</strain>
    </source>
</reference>
<dbReference type="GO" id="GO:0006002">
    <property type="term" value="P:fructose 6-phosphate metabolic process"/>
    <property type="evidence" value="ECO:0007669"/>
    <property type="project" value="InterPro"/>
</dbReference>
<evidence type="ECO:0000256" key="7">
    <source>
        <dbReference type="ARBA" id="ARBA00022842"/>
    </source>
</evidence>
<keyword evidence="3" id="KW-0963">Cytoplasm</keyword>
<dbReference type="GO" id="GO:0047334">
    <property type="term" value="F:diphosphate-fructose-6-phosphate 1-phosphotransferase activity"/>
    <property type="evidence" value="ECO:0007669"/>
    <property type="project" value="UniProtKB-EC"/>
</dbReference>
<dbReference type="GO" id="GO:0003872">
    <property type="term" value="F:6-phosphofructokinase activity"/>
    <property type="evidence" value="ECO:0007669"/>
    <property type="project" value="InterPro"/>
</dbReference>
<proteinExistence type="inferred from homology"/>